<protein>
    <submittedName>
        <fullName evidence="6">Kinase</fullName>
    </submittedName>
</protein>
<comment type="similarity">
    <text evidence="4">Belongs to the protein kinase superfamily.</text>
</comment>
<evidence type="ECO:0000313" key="6">
    <source>
        <dbReference type="EMBL" id="CAL5995246.1"/>
    </source>
</evidence>
<keyword evidence="1 3" id="KW-0547">Nucleotide-binding</keyword>
<reference evidence="6 7" key="1">
    <citation type="submission" date="2024-07" db="EMBL/GenBank/DDBJ databases">
        <authorList>
            <person name="Akdeniz Z."/>
        </authorList>
    </citation>
    <scope>NUCLEOTIDE SEQUENCE [LARGE SCALE GENOMIC DNA]</scope>
</reference>
<keyword evidence="4" id="KW-0723">Serine/threonine-protein kinase</keyword>
<evidence type="ECO:0000256" key="4">
    <source>
        <dbReference type="RuleBase" id="RU000304"/>
    </source>
</evidence>
<dbReference type="Pfam" id="PF00069">
    <property type="entry name" value="Pkinase"/>
    <property type="match status" value="1"/>
</dbReference>
<proteinExistence type="inferred from homology"/>
<dbReference type="InterPro" id="IPR017441">
    <property type="entry name" value="Protein_kinase_ATP_BS"/>
</dbReference>
<dbReference type="InterPro" id="IPR000719">
    <property type="entry name" value="Prot_kinase_dom"/>
</dbReference>
<dbReference type="SUPFAM" id="SSF56112">
    <property type="entry name" value="Protein kinase-like (PK-like)"/>
    <property type="match status" value="1"/>
</dbReference>
<comment type="caution">
    <text evidence="6">The sequence shown here is derived from an EMBL/GenBank/DDBJ whole genome shotgun (WGS) entry which is preliminary data.</text>
</comment>
<dbReference type="EMBL" id="CAXDID020000032">
    <property type="protein sequence ID" value="CAL5995246.1"/>
    <property type="molecule type" value="Genomic_DNA"/>
</dbReference>
<feature type="binding site" evidence="3">
    <location>
        <position position="37"/>
    </location>
    <ligand>
        <name>ATP</name>
        <dbReference type="ChEBI" id="CHEBI:30616"/>
    </ligand>
</feature>
<evidence type="ECO:0000313" key="7">
    <source>
        <dbReference type="Proteomes" id="UP001642409"/>
    </source>
</evidence>
<dbReference type="PROSITE" id="PS50011">
    <property type="entry name" value="PROTEIN_KINASE_DOM"/>
    <property type="match status" value="1"/>
</dbReference>
<feature type="domain" description="Protein kinase" evidence="5">
    <location>
        <begin position="8"/>
        <end position="261"/>
    </location>
</feature>
<evidence type="ECO:0000256" key="1">
    <source>
        <dbReference type="ARBA" id="ARBA00022741"/>
    </source>
</evidence>
<dbReference type="InterPro" id="IPR011009">
    <property type="entry name" value="Kinase-like_dom_sf"/>
</dbReference>
<evidence type="ECO:0000256" key="2">
    <source>
        <dbReference type="ARBA" id="ARBA00022840"/>
    </source>
</evidence>
<keyword evidence="6" id="KW-0808">Transferase</keyword>
<dbReference type="PROSITE" id="PS00108">
    <property type="entry name" value="PROTEIN_KINASE_ST"/>
    <property type="match status" value="1"/>
</dbReference>
<dbReference type="InterPro" id="IPR008271">
    <property type="entry name" value="Ser/Thr_kinase_AS"/>
</dbReference>
<name>A0ABP1HLY1_9EUKA</name>
<keyword evidence="6" id="KW-0418">Kinase</keyword>
<dbReference type="GO" id="GO:0016301">
    <property type="term" value="F:kinase activity"/>
    <property type="evidence" value="ECO:0007669"/>
    <property type="project" value="UniProtKB-KW"/>
</dbReference>
<dbReference type="Gene3D" id="1.10.510.10">
    <property type="entry name" value="Transferase(Phosphotransferase) domain 1"/>
    <property type="match status" value="1"/>
</dbReference>
<dbReference type="PROSITE" id="PS00107">
    <property type="entry name" value="PROTEIN_KINASE_ATP"/>
    <property type="match status" value="1"/>
</dbReference>
<keyword evidence="2 3" id="KW-0067">ATP-binding</keyword>
<gene>
    <name evidence="6" type="ORF">HINF_LOCUS13945</name>
</gene>
<dbReference type="Proteomes" id="UP001642409">
    <property type="component" value="Unassembled WGS sequence"/>
</dbReference>
<organism evidence="6 7">
    <name type="scientific">Hexamita inflata</name>
    <dbReference type="NCBI Taxonomy" id="28002"/>
    <lineage>
        <taxon>Eukaryota</taxon>
        <taxon>Metamonada</taxon>
        <taxon>Diplomonadida</taxon>
        <taxon>Hexamitidae</taxon>
        <taxon>Hexamitinae</taxon>
        <taxon>Hexamita</taxon>
    </lineage>
</organism>
<dbReference type="PANTHER" id="PTHR24347">
    <property type="entry name" value="SERINE/THREONINE-PROTEIN KINASE"/>
    <property type="match status" value="1"/>
</dbReference>
<accession>A0ABP1HLY1</accession>
<evidence type="ECO:0000256" key="3">
    <source>
        <dbReference type="PROSITE-ProRule" id="PRU10141"/>
    </source>
</evidence>
<dbReference type="SMART" id="SM00220">
    <property type="entry name" value="S_TKc"/>
    <property type="match status" value="1"/>
</dbReference>
<sequence>MYSICDRYQLGQLIGKGSFGSVYLAGDIVTRKIVAVKIINKKLVNDTKAIMNEILILHKCQHENIIKLENYHEDADFVYIIQELAVGGQLFKHIVKRQHYSEFHAKVIIRQLLSALKYLHTLSPPIVHMDIKPENILFVDENEEYPMIKLVDFGFAQPAVQIYRATVGCTPGYQAPETFQHNIITIKADIYSVGVLVYELLSGQRPFTGDSINEIIQKQINNQWYELSGISSEAREFINLCINLDYNNRPSAEQLLYSGWLDIECDSARISRNSSLDLNQLQNALIQELSADQIQEKI</sequence>
<evidence type="ECO:0000259" key="5">
    <source>
        <dbReference type="PROSITE" id="PS50011"/>
    </source>
</evidence>
<keyword evidence="7" id="KW-1185">Reference proteome</keyword>